<protein>
    <submittedName>
        <fullName evidence="2">Uncharacterized protein</fullName>
    </submittedName>
</protein>
<dbReference type="EMBL" id="JAIWYP010000008">
    <property type="protein sequence ID" value="KAH3790850.1"/>
    <property type="molecule type" value="Genomic_DNA"/>
</dbReference>
<feature type="region of interest" description="Disordered" evidence="1">
    <location>
        <begin position="1"/>
        <end position="21"/>
    </location>
</feature>
<evidence type="ECO:0000313" key="3">
    <source>
        <dbReference type="Proteomes" id="UP000828390"/>
    </source>
</evidence>
<comment type="caution">
    <text evidence="2">The sequence shown here is derived from an EMBL/GenBank/DDBJ whole genome shotgun (WGS) entry which is preliminary data.</text>
</comment>
<sequence>MTMSCTVGSANGTTSPTPPVSLLPPSVLLSVHTPMSRTTSFTVGSAQTASSSHLTWSFTQQAVISATKLDIWAASSAFTFSWASRSLLISITIT</sequence>
<name>A0A9D4IXU3_DREPO</name>
<evidence type="ECO:0000256" key="1">
    <source>
        <dbReference type="SAM" id="MobiDB-lite"/>
    </source>
</evidence>
<proteinExistence type="predicted"/>
<reference evidence="2" key="2">
    <citation type="submission" date="2020-11" db="EMBL/GenBank/DDBJ databases">
        <authorList>
            <person name="McCartney M.A."/>
            <person name="Auch B."/>
            <person name="Kono T."/>
            <person name="Mallez S."/>
            <person name="Becker A."/>
            <person name="Gohl D.M."/>
            <person name="Silverstein K.A.T."/>
            <person name="Koren S."/>
            <person name="Bechman K.B."/>
            <person name="Herman A."/>
            <person name="Abrahante J.E."/>
            <person name="Garbe J."/>
        </authorList>
    </citation>
    <scope>NUCLEOTIDE SEQUENCE</scope>
    <source>
        <strain evidence="2">Duluth1</strain>
        <tissue evidence="2">Whole animal</tissue>
    </source>
</reference>
<reference evidence="2" key="1">
    <citation type="journal article" date="2019" name="bioRxiv">
        <title>The Genome of the Zebra Mussel, Dreissena polymorpha: A Resource for Invasive Species Research.</title>
        <authorList>
            <person name="McCartney M.A."/>
            <person name="Auch B."/>
            <person name="Kono T."/>
            <person name="Mallez S."/>
            <person name="Zhang Y."/>
            <person name="Obille A."/>
            <person name="Becker A."/>
            <person name="Abrahante J.E."/>
            <person name="Garbe J."/>
            <person name="Badalamenti J.P."/>
            <person name="Herman A."/>
            <person name="Mangelson H."/>
            <person name="Liachko I."/>
            <person name="Sullivan S."/>
            <person name="Sone E.D."/>
            <person name="Koren S."/>
            <person name="Silverstein K.A.T."/>
            <person name="Beckman K.B."/>
            <person name="Gohl D.M."/>
        </authorList>
    </citation>
    <scope>NUCLEOTIDE SEQUENCE</scope>
    <source>
        <strain evidence="2">Duluth1</strain>
        <tissue evidence="2">Whole animal</tissue>
    </source>
</reference>
<gene>
    <name evidence="2" type="ORF">DPMN_169058</name>
</gene>
<accession>A0A9D4IXU3</accession>
<dbReference type="AlphaFoldDB" id="A0A9D4IXU3"/>
<dbReference type="Proteomes" id="UP000828390">
    <property type="component" value="Unassembled WGS sequence"/>
</dbReference>
<keyword evidence="3" id="KW-1185">Reference proteome</keyword>
<organism evidence="2 3">
    <name type="scientific">Dreissena polymorpha</name>
    <name type="common">Zebra mussel</name>
    <name type="synonym">Mytilus polymorpha</name>
    <dbReference type="NCBI Taxonomy" id="45954"/>
    <lineage>
        <taxon>Eukaryota</taxon>
        <taxon>Metazoa</taxon>
        <taxon>Spiralia</taxon>
        <taxon>Lophotrochozoa</taxon>
        <taxon>Mollusca</taxon>
        <taxon>Bivalvia</taxon>
        <taxon>Autobranchia</taxon>
        <taxon>Heteroconchia</taxon>
        <taxon>Euheterodonta</taxon>
        <taxon>Imparidentia</taxon>
        <taxon>Neoheterodontei</taxon>
        <taxon>Myida</taxon>
        <taxon>Dreissenoidea</taxon>
        <taxon>Dreissenidae</taxon>
        <taxon>Dreissena</taxon>
    </lineage>
</organism>
<evidence type="ECO:0000313" key="2">
    <source>
        <dbReference type="EMBL" id="KAH3790850.1"/>
    </source>
</evidence>
<feature type="compositionally biased region" description="Polar residues" evidence="1">
    <location>
        <begin position="1"/>
        <end position="12"/>
    </location>
</feature>